<feature type="chain" id="PRO_5040493902" description="DUF5050 domain-containing protein" evidence="2">
    <location>
        <begin position="30"/>
        <end position="494"/>
    </location>
</feature>
<evidence type="ECO:0000259" key="4">
    <source>
        <dbReference type="Pfam" id="PF16472"/>
    </source>
</evidence>
<dbReference type="InterPro" id="IPR032812">
    <property type="entry name" value="SbsA_Ig"/>
</dbReference>
<organism evidence="5 6">
    <name type="scientific">Clostridium botulinum</name>
    <dbReference type="NCBI Taxonomy" id="1491"/>
    <lineage>
        <taxon>Bacteria</taxon>
        <taxon>Bacillati</taxon>
        <taxon>Bacillota</taxon>
        <taxon>Clostridia</taxon>
        <taxon>Eubacteriales</taxon>
        <taxon>Clostridiaceae</taxon>
        <taxon>Clostridium</taxon>
    </lineage>
</organism>
<evidence type="ECO:0008006" key="7">
    <source>
        <dbReference type="Google" id="ProtNLM"/>
    </source>
</evidence>
<feature type="domain" description="SbsA Ig-like" evidence="3">
    <location>
        <begin position="385"/>
        <end position="482"/>
    </location>
</feature>
<dbReference type="Proteomes" id="UP000037540">
    <property type="component" value="Unassembled WGS sequence"/>
</dbReference>
<dbReference type="Pfam" id="PF13205">
    <property type="entry name" value="Big_5"/>
    <property type="match status" value="1"/>
</dbReference>
<evidence type="ECO:0000313" key="6">
    <source>
        <dbReference type="Proteomes" id="UP000037540"/>
    </source>
</evidence>
<dbReference type="InterPro" id="IPR032485">
    <property type="entry name" value="LRP1-like_beta_prop"/>
</dbReference>
<dbReference type="InterPro" id="IPR014755">
    <property type="entry name" value="Cu-Rt/internalin_Ig-like"/>
</dbReference>
<dbReference type="EMBL" id="LGVR01000008">
    <property type="protein sequence ID" value="KOA89888.1"/>
    <property type="molecule type" value="Genomic_DNA"/>
</dbReference>
<feature type="signal peptide" evidence="2">
    <location>
        <begin position="1"/>
        <end position="29"/>
    </location>
</feature>
<gene>
    <name evidence="5" type="ORF">ADU74_02495</name>
</gene>
<proteinExistence type="predicted"/>
<evidence type="ECO:0000259" key="3">
    <source>
        <dbReference type="Pfam" id="PF13205"/>
    </source>
</evidence>
<feature type="domain" description="Prolow-density lipoprotein receptor-related protein 1-like beta-propeller" evidence="4">
    <location>
        <begin position="37"/>
        <end position="300"/>
    </location>
</feature>
<dbReference type="AlphaFoldDB" id="A0A9Q1UZN4"/>
<evidence type="ECO:0000256" key="1">
    <source>
        <dbReference type="ARBA" id="ARBA00022729"/>
    </source>
</evidence>
<keyword evidence="1 2" id="KW-0732">Signal</keyword>
<dbReference type="Pfam" id="PF16472">
    <property type="entry name" value="DUF5050"/>
    <property type="match status" value="1"/>
</dbReference>
<name>A0A9Q1UZN4_CLOBO</name>
<dbReference type="RefSeq" id="WP_019278357.1">
    <property type="nucleotide sequence ID" value="NZ_LGVP01000044.1"/>
</dbReference>
<comment type="caution">
    <text evidence="5">The sequence shown here is derived from an EMBL/GenBank/DDBJ whole genome shotgun (WGS) entry which is preliminary data.</text>
</comment>
<dbReference type="Gene3D" id="2.60.40.1220">
    <property type="match status" value="1"/>
</dbReference>
<protein>
    <recommendedName>
        <fullName evidence="7">DUF5050 domain-containing protein</fullName>
    </recommendedName>
</protein>
<evidence type="ECO:0000313" key="5">
    <source>
        <dbReference type="EMBL" id="KOA89888.1"/>
    </source>
</evidence>
<reference evidence="5 6" key="1">
    <citation type="submission" date="2015-07" db="EMBL/GenBank/DDBJ databases">
        <title>Draft genome sequences of 17 French Clostridium botulinum group III.</title>
        <authorList>
            <person name="Woudstra C."/>
            <person name="Le Marechal C."/>
            <person name="Souillard R."/>
            <person name="Bayon-Auboyer M.-H."/>
            <person name="Dessouter D."/>
            <person name="Fach P."/>
        </authorList>
    </citation>
    <scope>NUCLEOTIDE SEQUENCE [LARGE SCALE GENOMIC DNA]</scope>
    <source>
        <strain evidence="5 6">12LNRI-CD</strain>
    </source>
</reference>
<accession>A0A9Q1UZN4</accession>
<evidence type="ECO:0000256" key="2">
    <source>
        <dbReference type="SAM" id="SignalP"/>
    </source>
</evidence>
<dbReference type="SUPFAM" id="SSF69304">
    <property type="entry name" value="Tricorn protease N-terminal domain"/>
    <property type="match status" value="1"/>
</dbReference>
<sequence length="494" mass="57602">MRSKINKKIIAFFMCYVLCVSLFPTYAFAQNNSVEKGIVNNRSLLVKEGDWLYYRNSYDGGSIYKVKTDGTQNTKVNDISSCNITIDGDWIYFRSLAPQNKFYELFRVKKDGTELQDLNIKAHKEKIIGEWIYYIPGTNFYDSHKGLCKMKKDGSCKTSVFNQEEIAYPNINNNCLIYDLDKVFFLENGKKLDLNESNYASDENYDNLKEMLCSSNEWLYFRQYNGKYYRMKNDMSNEEIIRIGAPSIDSYYIVNDNWIYNTQTQCLEKMDGSKVIGKRTLGKNVDYSKIRIIDNWIYYYCDDGFCRIKTDGTNKTKIYRSMDTNINENDNYVLGGYNTDKRDNYIVSGDNIYYINGYDKSEKAVLKFDLKDKTTKELVHENVIEVKPQKQWKINFNENLDKNTINKNNIVVSDGDNKTLAITTTIGNDGKSVYIKSNGNYDHCWDVHRIQNGRLSGKQIYKIKITTNVKSEDGKNLNKEVVKKFKIEDDGYEN</sequence>